<protein>
    <submittedName>
        <fullName evidence="1">Uncharacterized protein</fullName>
    </submittedName>
</protein>
<gene>
    <name evidence="1" type="ORF">BN2475_990007</name>
</gene>
<accession>A0A1N7SLS5</accession>
<reference evidence="1 2" key="1">
    <citation type="submission" date="2016-12" db="EMBL/GenBank/DDBJ databases">
        <authorList>
            <person name="Song W.-J."/>
            <person name="Kurnit D.M."/>
        </authorList>
    </citation>
    <scope>NUCLEOTIDE SEQUENCE [LARGE SCALE GENOMIC DNA]</scope>
    <source>
        <strain evidence="1 2">STM7296</strain>
    </source>
</reference>
<evidence type="ECO:0000313" key="1">
    <source>
        <dbReference type="EMBL" id="SIT48375.1"/>
    </source>
</evidence>
<organism evidence="1 2">
    <name type="scientific">Paraburkholderia ribeironis</name>
    <dbReference type="NCBI Taxonomy" id="1247936"/>
    <lineage>
        <taxon>Bacteria</taxon>
        <taxon>Pseudomonadati</taxon>
        <taxon>Pseudomonadota</taxon>
        <taxon>Betaproteobacteria</taxon>
        <taxon>Burkholderiales</taxon>
        <taxon>Burkholderiaceae</taxon>
        <taxon>Paraburkholderia</taxon>
    </lineage>
</organism>
<dbReference type="AlphaFoldDB" id="A0A1N7SLS5"/>
<proteinExistence type="predicted"/>
<evidence type="ECO:0000313" key="2">
    <source>
        <dbReference type="Proteomes" id="UP000187012"/>
    </source>
</evidence>
<dbReference type="Proteomes" id="UP000187012">
    <property type="component" value="Unassembled WGS sequence"/>
</dbReference>
<keyword evidence="2" id="KW-1185">Reference proteome</keyword>
<sequence length="79" mass="8433">MGSPAAYEKVKVSVGHYLRPQFKSADAACIFPTTEASCALFRAYEQSPLRPTSPMIGHEGAFAGLAAPWDSGYVAVVRV</sequence>
<dbReference type="EMBL" id="CYGX02000099">
    <property type="protein sequence ID" value="SIT48375.1"/>
    <property type="molecule type" value="Genomic_DNA"/>
</dbReference>
<dbReference type="STRING" id="1247936.BN2475_990007"/>
<name>A0A1N7SLS5_9BURK</name>